<proteinExistence type="predicted"/>
<keyword evidence="1" id="KW-0472">Membrane</keyword>
<keyword evidence="1" id="KW-1133">Transmembrane helix</keyword>
<dbReference type="GeneID" id="63725731"/>
<reference evidence="3" key="1">
    <citation type="journal article" date="2017" name="Genome Biol.">
        <title>Comparative genomics reveals high biological diversity and specific adaptations in the industrially and medically important fungal genus Aspergillus.</title>
        <authorList>
            <person name="de Vries R.P."/>
            <person name="Riley R."/>
            <person name="Wiebenga A."/>
            <person name="Aguilar-Osorio G."/>
            <person name="Amillis S."/>
            <person name="Uchima C.A."/>
            <person name="Anderluh G."/>
            <person name="Asadollahi M."/>
            <person name="Askin M."/>
            <person name="Barry K."/>
            <person name="Battaglia E."/>
            <person name="Bayram O."/>
            <person name="Benocci T."/>
            <person name="Braus-Stromeyer S.A."/>
            <person name="Caldana C."/>
            <person name="Canovas D."/>
            <person name="Cerqueira G.C."/>
            <person name="Chen F."/>
            <person name="Chen W."/>
            <person name="Choi C."/>
            <person name="Clum A."/>
            <person name="Dos Santos R.A."/>
            <person name="Damasio A.R."/>
            <person name="Diallinas G."/>
            <person name="Emri T."/>
            <person name="Fekete E."/>
            <person name="Flipphi M."/>
            <person name="Freyberg S."/>
            <person name="Gallo A."/>
            <person name="Gournas C."/>
            <person name="Habgood R."/>
            <person name="Hainaut M."/>
            <person name="Harispe M.L."/>
            <person name="Henrissat B."/>
            <person name="Hilden K.S."/>
            <person name="Hope R."/>
            <person name="Hossain A."/>
            <person name="Karabika E."/>
            <person name="Karaffa L."/>
            <person name="Karanyi Z."/>
            <person name="Krasevec N."/>
            <person name="Kuo A."/>
            <person name="Kusch H."/>
            <person name="LaButti K."/>
            <person name="Lagendijk E.L."/>
            <person name="Lapidus A."/>
            <person name="Levasseur A."/>
            <person name="Lindquist E."/>
            <person name="Lipzen A."/>
            <person name="Logrieco A.F."/>
            <person name="MacCabe A."/>
            <person name="Maekelae M.R."/>
            <person name="Malavazi I."/>
            <person name="Melin P."/>
            <person name="Meyer V."/>
            <person name="Mielnichuk N."/>
            <person name="Miskei M."/>
            <person name="Molnar A.P."/>
            <person name="Mule G."/>
            <person name="Ngan C.Y."/>
            <person name="Orejas M."/>
            <person name="Orosz E."/>
            <person name="Ouedraogo J.P."/>
            <person name="Overkamp K.M."/>
            <person name="Park H.-S."/>
            <person name="Perrone G."/>
            <person name="Piumi F."/>
            <person name="Punt P.J."/>
            <person name="Ram A.F."/>
            <person name="Ramon A."/>
            <person name="Rauscher S."/>
            <person name="Record E."/>
            <person name="Riano-Pachon D.M."/>
            <person name="Robert V."/>
            <person name="Roehrig J."/>
            <person name="Ruller R."/>
            <person name="Salamov A."/>
            <person name="Salih N.S."/>
            <person name="Samson R.A."/>
            <person name="Sandor E."/>
            <person name="Sanguinetti M."/>
            <person name="Schuetze T."/>
            <person name="Sepcic K."/>
            <person name="Shelest E."/>
            <person name="Sherlock G."/>
            <person name="Sophianopoulou V."/>
            <person name="Squina F.M."/>
            <person name="Sun H."/>
            <person name="Susca A."/>
            <person name="Todd R.B."/>
            <person name="Tsang A."/>
            <person name="Unkles S.E."/>
            <person name="van de Wiele N."/>
            <person name="van Rossen-Uffink D."/>
            <person name="Oliveira J.V."/>
            <person name="Vesth T.C."/>
            <person name="Visser J."/>
            <person name="Yu J.-H."/>
            <person name="Zhou M."/>
            <person name="Andersen M.R."/>
            <person name="Archer D.B."/>
            <person name="Baker S.E."/>
            <person name="Benoit I."/>
            <person name="Brakhage A.A."/>
            <person name="Braus G.H."/>
            <person name="Fischer R."/>
            <person name="Frisvad J.C."/>
            <person name="Goldman G.H."/>
            <person name="Houbraken J."/>
            <person name="Oakley B."/>
            <person name="Pocsi I."/>
            <person name="Scazzocchio C."/>
            <person name="Seiboth B."/>
            <person name="vanKuyk P.A."/>
            <person name="Wortman J."/>
            <person name="Dyer P.S."/>
            <person name="Grigoriev I.V."/>
        </authorList>
    </citation>
    <scope>NUCLEOTIDE SEQUENCE [LARGE SCALE GENOMIC DNA]</scope>
    <source>
        <strain evidence="3">CBS 583.65</strain>
    </source>
</reference>
<name>A0A1L9P7H3_ASPVE</name>
<evidence type="ECO:0000256" key="1">
    <source>
        <dbReference type="SAM" id="Phobius"/>
    </source>
</evidence>
<dbReference type="VEuPathDB" id="FungiDB:ASPVEDRAFT_293940"/>
<dbReference type="RefSeq" id="XP_040663221.1">
    <property type="nucleotide sequence ID" value="XM_040810220.1"/>
</dbReference>
<dbReference type="Proteomes" id="UP000184073">
    <property type="component" value="Unassembled WGS sequence"/>
</dbReference>
<dbReference type="AlphaFoldDB" id="A0A1L9P7H3"/>
<accession>A0A1L9P7H3</accession>
<evidence type="ECO:0000313" key="3">
    <source>
        <dbReference type="Proteomes" id="UP000184073"/>
    </source>
</evidence>
<protein>
    <submittedName>
        <fullName evidence="2">Uncharacterized protein</fullName>
    </submittedName>
</protein>
<evidence type="ECO:0000313" key="2">
    <source>
        <dbReference type="EMBL" id="OJI97458.1"/>
    </source>
</evidence>
<feature type="transmembrane region" description="Helical" evidence="1">
    <location>
        <begin position="21"/>
        <end position="41"/>
    </location>
</feature>
<dbReference type="EMBL" id="KV878125">
    <property type="protein sequence ID" value="OJI97458.1"/>
    <property type="molecule type" value="Genomic_DNA"/>
</dbReference>
<keyword evidence="3" id="KW-1185">Reference proteome</keyword>
<organism evidence="2 3">
    <name type="scientific">Aspergillus versicolor CBS 583.65</name>
    <dbReference type="NCBI Taxonomy" id="1036611"/>
    <lineage>
        <taxon>Eukaryota</taxon>
        <taxon>Fungi</taxon>
        <taxon>Dikarya</taxon>
        <taxon>Ascomycota</taxon>
        <taxon>Pezizomycotina</taxon>
        <taxon>Eurotiomycetes</taxon>
        <taxon>Eurotiomycetidae</taxon>
        <taxon>Eurotiales</taxon>
        <taxon>Aspergillaceae</taxon>
        <taxon>Aspergillus</taxon>
        <taxon>Aspergillus subgen. Nidulantes</taxon>
    </lineage>
</organism>
<gene>
    <name evidence="2" type="ORF">ASPVEDRAFT_293940</name>
</gene>
<keyword evidence="1" id="KW-0812">Transmembrane</keyword>
<sequence length="178" mass="19964">MSNKRTTNSSNSKTTCCAHHHLLLVILVRVGVFRLSLWIVACSRRRGHSRVLSAIVRIGLWISPCRSPVVRYLGRRVLAVGGVVRGRLPPRNAGSLFDIVPALAGLVELGHPTGRQRRACLWVHRLLRRSILAGRWVRLAIRLRSIVWVVGSFSHRRSIHAGPRLPSPCAFLCPCRRL</sequence>